<name>A0AC55DK06_ECHTE</name>
<reference evidence="2" key="1">
    <citation type="submission" date="2025-08" db="UniProtKB">
        <authorList>
            <consortium name="RefSeq"/>
        </authorList>
    </citation>
    <scope>IDENTIFICATION</scope>
</reference>
<evidence type="ECO:0000313" key="2">
    <source>
        <dbReference type="RefSeq" id="XP_045152079.1"/>
    </source>
</evidence>
<organism evidence="1 2">
    <name type="scientific">Echinops telfairi</name>
    <name type="common">Lesser hedgehog tenrec</name>
    <dbReference type="NCBI Taxonomy" id="9371"/>
    <lineage>
        <taxon>Eukaryota</taxon>
        <taxon>Metazoa</taxon>
        <taxon>Chordata</taxon>
        <taxon>Craniata</taxon>
        <taxon>Vertebrata</taxon>
        <taxon>Euteleostomi</taxon>
        <taxon>Mammalia</taxon>
        <taxon>Eutheria</taxon>
        <taxon>Afrotheria</taxon>
        <taxon>Tenrecidae</taxon>
        <taxon>Tenrecinae</taxon>
        <taxon>Echinops</taxon>
    </lineage>
</organism>
<sequence>MTIPLSARPFNLLLSLKSSCYSFVQDTWNKYMASFWEGSSGEDQEDAREEKTREKDQFQGHHKSQAQHPGYTGLINQGATCYLNSILQCLFFTQELQDAVRRCEDQGESSLVTQLRRLFEALEETQGPVSTTTITRCLELRDVHRQEDALLCFHMLLTRMTAEQRELGQFFQMTLEQVIQCQRCENKTQLEEARLFLVVPVLQGTPGTPCSLDKAVEGLFQKEWFIGDNQYFCDECDRKEDACSDENSYDLFAVCHHLGDVTGGHYLADIKPSKDHRWYRFSDHTVELTTQPAEYGTVYMLMYHQGDCRVSALSAGPLPNQPGPPEAPTAEPECEPETLGEPLLGSDTFSESESH</sequence>
<accession>A0AC55DK06</accession>
<dbReference type="Proteomes" id="UP000694863">
    <property type="component" value="Unplaced"/>
</dbReference>
<dbReference type="RefSeq" id="XP_045152079.1">
    <property type="nucleotide sequence ID" value="XM_045296144.1"/>
</dbReference>
<evidence type="ECO:0000313" key="1">
    <source>
        <dbReference type="Proteomes" id="UP000694863"/>
    </source>
</evidence>
<proteinExistence type="predicted"/>
<protein>
    <submittedName>
        <fullName evidence="2">Ubiquitin carboxyl-terminal hydrolase 47-like isoform X2</fullName>
    </submittedName>
</protein>
<keyword evidence="1" id="KW-1185">Reference proteome</keyword>
<gene>
    <name evidence="2" type="primary">LOC123522391</name>
</gene>